<dbReference type="GeneID" id="101235103"/>
<sequence>MQRIFKQASVFPFVVLSILCTQLIPKLQFVEKLYSENICTRKHTAEDLALSLALKDRLLKNPLVCIASSKYVLFRQLTKSRNRKAAQSWKAPQNLPDGSQVTYCSDLNKCCKSKKSLNSADTHYSLCRECIHLVTLPASCTLRQHFHVTCQDPDYYETCFSGEGGCATNMMSRTVVCNSKDISISLGHSCSCEILRDSIFSDYI</sequence>
<gene>
    <name evidence="3" type="primary">LOC101235103</name>
</gene>
<dbReference type="RefSeq" id="XP_065659421.1">
    <property type="nucleotide sequence ID" value="XM_065803349.1"/>
</dbReference>
<evidence type="ECO:0000313" key="2">
    <source>
        <dbReference type="Proteomes" id="UP001652625"/>
    </source>
</evidence>
<keyword evidence="1" id="KW-0732">Signal</keyword>
<feature type="chain" id="PRO_5045902412" evidence="1">
    <location>
        <begin position="21"/>
        <end position="204"/>
    </location>
</feature>
<evidence type="ECO:0000256" key="1">
    <source>
        <dbReference type="SAM" id="SignalP"/>
    </source>
</evidence>
<keyword evidence="2" id="KW-1185">Reference proteome</keyword>
<accession>A0ABM4CCM0</accession>
<evidence type="ECO:0000313" key="3">
    <source>
        <dbReference type="RefSeq" id="XP_065659421.1"/>
    </source>
</evidence>
<organism evidence="2 3">
    <name type="scientific">Hydra vulgaris</name>
    <name type="common">Hydra</name>
    <name type="synonym">Hydra attenuata</name>
    <dbReference type="NCBI Taxonomy" id="6087"/>
    <lineage>
        <taxon>Eukaryota</taxon>
        <taxon>Metazoa</taxon>
        <taxon>Cnidaria</taxon>
        <taxon>Hydrozoa</taxon>
        <taxon>Hydroidolina</taxon>
        <taxon>Anthoathecata</taxon>
        <taxon>Aplanulata</taxon>
        <taxon>Hydridae</taxon>
        <taxon>Hydra</taxon>
    </lineage>
</organism>
<reference evidence="3" key="1">
    <citation type="submission" date="2025-08" db="UniProtKB">
        <authorList>
            <consortium name="RefSeq"/>
        </authorList>
    </citation>
    <scope>IDENTIFICATION</scope>
</reference>
<feature type="signal peptide" evidence="1">
    <location>
        <begin position="1"/>
        <end position="20"/>
    </location>
</feature>
<protein>
    <submittedName>
        <fullName evidence="3">Uncharacterized protein LOC101235103 isoform X1</fullName>
    </submittedName>
</protein>
<dbReference type="Proteomes" id="UP001652625">
    <property type="component" value="Chromosome 08"/>
</dbReference>
<name>A0ABM4CCM0_HYDVU</name>
<proteinExistence type="predicted"/>